<comment type="caution">
    <text evidence="1">The sequence shown here is derived from an EMBL/GenBank/DDBJ whole genome shotgun (WGS) entry which is preliminary data.</text>
</comment>
<dbReference type="Proteomes" id="UP000324222">
    <property type="component" value="Unassembled WGS sequence"/>
</dbReference>
<gene>
    <name evidence="1" type="ORF">E2C01_056561</name>
</gene>
<accession>A0A5B7GY20</accession>
<dbReference type="EMBL" id="VSRR010019731">
    <property type="protein sequence ID" value="MPC62476.1"/>
    <property type="molecule type" value="Genomic_DNA"/>
</dbReference>
<reference evidence="1 2" key="1">
    <citation type="submission" date="2019-05" db="EMBL/GenBank/DDBJ databases">
        <title>Another draft genome of Portunus trituberculatus and its Hox gene families provides insights of decapod evolution.</title>
        <authorList>
            <person name="Jeong J.-H."/>
            <person name="Song I."/>
            <person name="Kim S."/>
            <person name="Choi T."/>
            <person name="Kim D."/>
            <person name="Ryu S."/>
            <person name="Kim W."/>
        </authorList>
    </citation>
    <scope>NUCLEOTIDE SEQUENCE [LARGE SCALE GENOMIC DNA]</scope>
    <source>
        <tissue evidence="1">Muscle</tissue>
    </source>
</reference>
<keyword evidence="2" id="KW-1185">Reference proteome</keyword>
<organism evidence="1 2">
    <name type="scientific">Portunus trituberculatus</name>
    <name type="common">Swimming crab</name>
    <name type="synonym">Neptunus trituberculatus</name>
    <dbReference type="NCBI Taxonomy" id="210409"/>
    <lineage>
        <taxon>Eukaryota</taxon>
        <taxon>Metazoa</taxon>
        <taxon>Ecdysozoa</taxon>
        <taxon>Arthropoda</taxon>
        <taxon>Crustacea</taxon>
        <taxon>Multicrustacea</taxon>
        <taxon>Malacostraca</taxon>
        <taxon>Eumalacostraca</taxon>
        <taxon>Eucarida</taxon>
        <taxon>Decapoda</taxon>
        <taxon>Pleocyemata</taxon>
        <taxon>Brachyura</taxon>
        <taxon>Eubrachyura</taxon>
        <taxon>Portunoidea</taxon>
        <taxon>Portunidae</taxon>
        <taxon>Portuninae</taxon>
        <taxon>Portunus</taxon>
    </lineage>
</organism>
<evidence type="ECO:0000313" key="2">
    <source>
        <dbReference type="Proteomes" id="UP000324222"/>
    </source>
</evidence>
<sequence length="141" mass="15440">MQNGNAALGVGLKAGWRVRKSPSLPLRQGPVLCWLGHSGGPTRCLLTGVVVMAGKTVLVPSANRVMIFPVDGKEGAGWWRNNRHGGETELRCGTLFTSRFCDAYRRCHWSVVVSKVQIAFPQESPVQATSRFTKQQCAYPV</sequence>
<protein>
    <submittedName>
        <fullName evidence="1">Uncharacterized protein</fullName>
    </submittedName>
</protein>
<name>A0A5B7GY20_PORTR</name>
<proteinExistence type="predicted"/>
<evidence type="ECO:0000313" key="1">
    <source>
        <dbReference type="EMBL" id="MPC62476.1"/>
    </source>
</evidence>
<dbReference type="AlphaFoldDB" id="A0A5B7GY20"/>